<proteinExistence type="predicted"/>
<dbReference type="PANTHER" id="PTHR44591:SF3">
    <property type="entry name" value="RESPONSE REGULATORY DOMAIN-CONTAINING PROTEIN"/>
    <property type="match status" value="1"/>
</dbReference>
<dbReference type="GO" id="GO:0000160">
    <property type="term" value="P:phosphorelay signal transduction system"/>
    <property type="evidence" value="ECO:0007669"/>
    <property type="project" value="InterPro"/>
</dbReference>
<dbReference type="InterPro" id="IPR011006">
    <property type="entry name" value="CheY-like_superfamily"/>
</dbReference>
<dbReference type="InterPro" id="IPR001789">
    <property type="entry name" value="Sig_transdc_resp-reg_receiver"/>
</dbReference>
<evidence type="ECO:0000259" key="3">
    <source>
        <dbReference type="PROSITE" id="PS50110"/>
    </source>
</evidence>
<dbReference type="SUPFAM" id="SSF52172">
    <property type="entry name" value="CheY-like"/>
    <property type="match status" value="2"/>
</dbReference>
<protein>
    <submittedName>
        <fullName evidence="4">Response regulator</fullName>
    </submittedName>
</protein>
<dbReference type="Gene3D" id="3.40.50.2300">
    <property type="match status" value="2"/>
</dbReference>
<dbReference type="Proteomes" id="UP000230390">
    <property type="component" value="Unassembled WGS sequence"/>
</dbReference>
<feature type="domain" description="Response regulatory" evidence="3">
    <location>
        <begin position="5"/>
        <end position="121"/>
    </location>
</feature>
<evidence type="ECO:0000313" key="4">
    <source>
        <dbReference type="EMBL" id="PIL43934.1"/>
    </source>
</evidence>
<dbReference type="PANTHER" id="PTHR44591">
    <property type="entry name" value="STRESS RESPONSE REGULATOR PROTEIN 1"/>
    <property type="match status" value="1"/>
</dbReference>
<name>A0A2G8TD67_9BURK</name>
<dbReference type="PROSITE" id="PS50110">
    <property type="entry name" value="RESPONSE_REGULATORY"/>
    <property type="match status" value="2"/>
</dbReference>
<dbReference type="EMBL" id="PDOC01000010">
    <property type="protein sequence ID" value="PIL43934.1"/>
    <property type="molecule type" value="Genomic_DNA"/>
</dbReference>
<feature type="domain" description="Response regulatory" evidence="3">
    <location>
        <begin position="137"/>
        <end position="252"/>
    </location>
</feature>
<dbReference type="AlphaFoldDB" id="A0A2G8TD67"/>
<dbReference type="InterPro" id="IPR050595">
    <property type="entry name" value="Bact_response_regulator"/>
</dbReference>
<evidence type="ECO:0000313" key="5">
    <source>
        <dbReference type="Proteomes" id="UP000230390"/>
    </source>
</evidence>
<gene>
    <name evidence="4" type="ORF">CR105_16445</name>
</gene>
<comment type="caution">
    <text evidence="4">The sequence shown here is derived from an EMBL/GenBank/DDBJ whole genome shotgun (WGS) entry which is preliminary data.</text>
</comment>
<reference evidence="4 5" key="1">
    <citation type="submission" date="2017-10" db="EMBL/GenBank/DDBJ databases">
        <title>Massilia psychrophilum sp. nov., a novel purple-pigmented bacterium isolated from Tianshan glacier, Xinjiang Municipality, China.</title>
        <authorList>
            <person name="Wang H."/>
        </authorList>
    </citation>
    <scope>NUCLEOTIDE SEQUENCE [LARGE SCALE GENOMIC DNA]</scope>
    <source>
        <strain evidence="4 5">JCM 30074</strain>
    </source>
</reference>
<feature type="modified residue" description="4-aspartylphosphate" evidence="2">
    <location>
        <position position="186"/>
    </location>
</feature>
<evidence type="ECO:0000256" key="1">
    <source>
        <dbReference type="ARBA" id="ARBA00022553"/>
    </source>
</evidence>
<accession>A0A2G8TD67</accession>
<dbReference type="SMART" id="SM00448">
    <property type="entry name" value="REC"/>
    <property type="match status" value="2"/>
</dbReference>
<feature type="modified residue" description="4-aspartylphosphate" evidence="2">
    <location>
        <position position="54"/>
    </location>
</feature>
<dbReference type="OrthoDB" id="9179585at2"/>
<organism evidence="4 5">
    <name type="scientific">Massilia eurypsychrophila</name>
    <dbReference type="NCBI Taxonomy" id="1485217"/>
    <lineage>
        <taxon>Bacteria</taxon>
        <taxon>Pseudomonadati</taxon>
        <taxon>Pseudomonadota</taxon>
        <taxon>Betaproteobacteria</taxon>
        <taxon>Burkholderiales</taxon>
        <taxon>Oxalobacteraceae</taxon>
        <taxon>Telluria group</taxon>
        <taxon>Massilia</taxon>
    </lineage>
</organism>
<evidence type="ECO:0000256" key="2">
    <source>
        <dbReference type="PROSITE-ProRule" id="PRU00169"/>
    </source>
</evidence>
<keyword evidence="5" id="KW-1185">Reference proteome</keyword>
<keyword evidence="1 2" id="KW-0597">Phosphoprotein</keyword>
<dbReference type="Pfam" id="PF00072">
    <property type="entry name" value="Response_reg"/>
    <property type="match status" value="2"/>
</dbReference>
<sequence length="260" mass="27962">MPVARILIIEDNPTNMELMSYLLSAFGHTPLMAFDGESGVRLAQAELPDLILCDVHLPKLDGYGVVAQLKADPQLRRTPVLAVTALAMLGDRERLLAAGFDGYIGKPIEPEQFVGELGPFLVPLVAPFPLDAPAAGTLLIVDDDPFMVEILRDFLAQDGYTIVSASNAADAIALVAGGSVQVVACDQCMPLMSGTAFFERARQLRPHCYRIMLTALADSAAVTLAIERGDIDRCFPKPWDGAELRAAVREGFAVQARRAA</sequence>